<comment type="similarity">
    <text evidence="4">Belongs to the protein kinase superfamily.</text>
</comment>
<keyword evidence="8" id="KW-1185">Reference proteome</keyword>
<dbReference type="InterPro" id="IPR017441">
    <property type="entry name" value="Protein_kinase_ATP_BS"/>
</dbReference>
<feature type="region of interest" description="Disordered" evidence="5">
    <location>
        <begin position="1"/>
        <end position="32"/>
    </location>
</feature>
<proteinExistence type="inferred from homology"/>
<reference evidence="7 8" key="1">
    <citation type="submission" date="2019-07" db="EMBL/GenBank/DDBJ databases">
        <title>Genomics analysis of Aphanomyces spp. identifies a new class of oomycete effector associated with host adaptation.</title>
        <authorList>
            <person name="Gaulin E."/>
        </authorList>
    </citation>
    <scope>NUCLEOTIDE SEQUENCE [LARGE SCALE GENOMIC DNA]</scope>
    <source>
        <strain evidence="7 8">ATCC 201684</strain>
    </source>
</reference>
<keyword evidence="2 3" id="KW-0067">ATP-binding</keyword>
<feature type="domain" description="Protein kinase" evidence="6">
    <location>
        <begin position="81"/>
        <end position="350"/>
    </location>
</feature>
<evidence type="ECO:0000256" key="3">
    <source>
        <dbReference type="PROSITE-ProRule" id="PRU10141"/>
    </source>
</evidence>
<organism evidence="7 8">
    <name type="scientific">Aphanomyces euteiches</name>
    <dbReference type="NCBI Taxonomy" id="100861"/>
    <lineage>
        <taxon>Eukaryota</taxon>
        <taxon>Sar</taxon>
        <taxon>Stramenopiles</taxon>
        <taxon>Oomycota</taxon>
        <taxon>Saprolegniomycetes</taxon>
        <taxon>Saprolegniales</taxon>
        <taxon>Verrucalvaceae</taxon>
        <taxon>Aphanomyces</taxon>
    </lineage>
</organism>
<feature type="compositionally biased region" description="Low complexity" evidence="5">
    <location>
        <begin position="1"/>
        <end position="10"/>
    </location>
</feature>
<dbReference type="GO" id="GO:0004674">
    <property type="term" value="F:protein serine/threonine kinase activity"/>
    <property type="evidence" value="ECO:0007669"/>
    <property type="project" value="UniProtKB-KW"/>
</dbReference>
<dbReference type="SMART" id="SM00220">
    <property type="entry name" value="S_TKc"/>
    <property type="match status" value="1"/>
</dbReference>
<dbReference type="GO" id="GO:0005524">
    <property type="term" value="F:ATP binding"/>
    <property type="evidence" value="ECO:0007669"/>
    <property type="project" value="UniProtKB-UniRule"/>
</dbReference>
<dbReference type="SUPFAM" id="SSF56112">
    <property type="entry name" value="Protein kinase-like (PK-like)"/>
    <property type="match status" value="1"/>
</dbReference>
<protein>
    <recommendedName>
        <fullName evidence="6">Protein kinase domain-containing protein</fullName>
    </recommendedName>
</protein>
<evidence type="ECO:0000313" key="7">
    <source>
        <dbReference type="EMBL" id="KAF0745219.1"/>
    </source>
</evidence>
<keyword evidence="4" id="KW-0808">Transferase</keyword>
<evidence type="ECO:0000256" key="1">
    <source>
        <dbReference type="ARBA" id="ARBA00022741"/>
    </source>
</evidence>
<dbReference type="Gene3D" id="1.10.510.10">
    <property type="entry name" value="Transferase(Phosphotransferase) domain 1"/>
    <property type="match status" value="1"/>
</dbReference>
<dbReference type="GO" id="GO:0005737">
    <property type="term" value="C:cytoplasm"/>
    <property type="evidence" value="ECO:0007669"/>
    <property type="project" value="TreeGrafter"/>
</dbReference>
<gene>
    <name evidence="7" type="ORF">Ae201684_000252</name>
</gene>
<keyword evidence="1 3" id="KW-0547">Nucleotide-binding</keyword>
<sequence>MEATLTLQPLVPTPPLRHENSTAVTTRQDSPVVDKSPRAVKTMPTLKTIKHIGTNRQSSFSETSKVTKVHDAQGHKRLNQYILYDVIGQGAYGKVRKAYWPERDKYYAIKIINKKHVRKLARTARGPGGDGLDTIRKEFAIWKLLDHPNIVKLREVIDAPDSTKMYMVSELIDGGAVVDGETTCTPLLEEQARHFFCQLIDGIDFLHFHKIIHRDIKPSNLLCGADGVLKITDFGLSHVFEDEDDDYRQTVGTGPFLAPEMLTGEKFKGKPVDIWACGVTLYMFVFGCLPFQADRIPDLYEKIKNQTVQYPSTIAGESVDPNLINLLQGILKKSPSERLKSDQIRLHPWIRHVFEKSASVRVLEPVLLTPEIVQEAISPIRLYENLHKKIKAIAVIS</sequence>
<keyword evidence="4" id="KW-0418">Kinase</keyword>
<keyword evidence="4" id="KW-0723">Serine/threonine-protein kinase</keyword>
<evidence type="ECO:0000259" key="6">
    <source>
        <dbReference type="PROSITE" id="PS50011"/>
    </source>
</evidence>
<dbReference type="PROSITE" id="PS00107">
    <property type="entry name" value="PROTEIN_KINASE_ATP"/>
    <property type="match status" value="1"/>
</dbReference>
<dbReference type="VEuPathDB" id="FungiDB:AeMF1_001067"/>
<dbReference type="AlphaFoldDB" id="A0A6G0XXH4"/>
<evidence type="ECO:0000256" key="2">
    <source>
        <dbReference type="ARBA" id="ARBA00022840"/>
    </source>
</evidence>
<dbReference type="InterPro" id="IPR000719">
    <property type="entry name" value="Prot_kinase_dom"/>
</dbReference>
<dbReference type="InterPro" id="IPR011009">
    <property type="entry name" value="Kinase-like_dom_sf"/>
</dbReference>
<dbReference type="PANTHER" id="PTHR24346">
    <property type="entry name" value="MAP/MICROTUBULE AFFINITY-REGULATING KINASE"/>
    <property type="match status" value="1"/>
</dbReference>
<dbReference type="Proteomes" id="UP000481153">
    <property type="component" value="Unassembled WGS sequence"/>
</dbReference>
<feature type="binding site" evidence="3">
    <location>
        <position position="110"/>
    </location>
    <ligand>
        <name>ATP</name>
        <dbReference type="ChEBI" id="CHEBI:30616"/>
    </ligand>
</feature>
<dbReference type="GO" id="GO:0035556">
    <property type="term" value="P:intracellular signal transduction"/>
    <property type="evidence" value="ECO:0007669"/>
    <property type="project" value="TreeGrafter"/>
</dbReference>
<dbReference type="FunFam" id="1.10.510.10:FF:000571">
    <property type="entry name" value="Maternal embryonic leucine zipper kinase"/>
    <property type="match status" value="1"/>
</dbReference>
<dbReference type="EMBL" id="VJMJ01000002">
    <property type="protein sequence ID" value="KAF0745219.1"/>
    <property type="molecule type" value="Genomic_DNA"/>
</dbReference>
<dbReference type="PROSITE" id="PS00108">
    <property type="entry name" value="PROTEIN_KINASE_ST"/>
    <property type="match status" value="1"/>
</dbReference>
<name>A0A6G0XXH4_9STRA</name>
<evidence type="ECO:0000256" key="4">
    <source>
        <dbReference type="RuleBase" id="RU000304"/>
    </source>
</evidence>
<comment type="caution">
    <text evidence="7">The sequence shown here is derived from an EMBL/GenBank/DDBJ whole genome shotgun (WGS) entry which is preliminary data.</text>
</comment>
<evidence type="ECO:0000313" key="8">
    <source>
        <dbReference type="Proteomes" id="UP000481153"/>
    </source>
</evidence>
<dbReference type="CDD" id="cd14008">
    <property type="entry name" value="STKc_LKB1_CaMKK"/>
    <property type="match status" value="1"/>
</dbReference>
<dbReference type="InterPro" id="IPR008271">
    <property type="entry name" value="Ser/Thr_kinase_AS"/>
</dbReference>
<dbReference type="PANTHER" id="PTHR24346:SF77">
    <property type="entry name" value="SERINE THREONINE PROTEIN KINASE"/>
    <property type="match status" value="1"/>
</dbReference>
<evidence type="ECO:0000256" key="5">
    <source>
        <dbReference type="SAM" id="MobiDB-lite"/>
    </source>
</evidence>
<dbReference type="Pfam" id="PF00069">
    <property type="entry name" value="Pkinase"/>
    <property type="match status" value="1"/>
</dbReference>
<accession>A0A6G0XXH4</accession>
<dbReference type="PROSITE" id="PS50011">
    <property type="entry name" value="PROTEIN_KINASE_DOM"/>
    <property type="match status" value="1"/>
</dbReference>